<evidence type="ECO:0000313" key="2">
    <source>
        <dbReference type="EMBL" id="QKS70521.1"/>
    </source>
</evidence>
<dbReference type="PANTHER" id="PTHR34821:SF3">
    <property type="entry name" value="MEMBRANE PROTEIN"/>
    <property type="match status" value="1"/>
</dbReference>
<proteinExistence type="predicted"/>
<feature type="transmembrane region" description="Helical" evidence="1">
    <location>
        <begin position="66"/>
        <end position="86"/>
    </location>
</feature>
<feature type="transmembrane region" description="Helical" evidence="1">
    <location>
        <begin position="127"/>
        <end position="144"/>
    </location>
</feature>
<evidence type="ECO:0000313" key="3">
    <source>
        <dbReference type="Proteomes" id="UP000318138"/>
    </source>
</evidence>
<dbReference type="InterPro" id="IPR006750">
    <property type="entry name" value="YdcZ"/>
</dbReference>
<keyword evidence="1" id="KW-0472">Membrane</keyword>
<feature type="transmembrane region" description="Helical" evidence="1">
    <location>
        <begin position="32"/>
        <end position="54"/>
    </location>
</feature>
<organism evidence="2 3">
    <name type="scientific">Paenalkalicoccus suaedae</name>
    <dbReference type="NCBI Taxonomy" id="2592382"/>
    <lineage>
        <taxon>Bacteria</taxon>
        <taxon>Bacillati</taxon>
        <taxon>Bacillota</taxon>
        <taxon>Bacilli</taxon>
        <taxon>Bacillales</taxon>
        <taxon>Bacillaceae</taxon>
        <taxon>Paenalkalicoccus</taxon>
    </lineage>
</organism>
<dbReference type="KEGG" id="psua:FLK61_27610"/>
<accession>A0A859FCL1</accession>
<dbReference type="RefSeq" id="WP_176008557.1">
    <property type="nucleotide sequence ID" value="NZ_CP041372.2"/>
</dbReference>
<feature type="transmembrane region" description="Helical" evidence="1">
    <location>
        <begin position="92"/>
        <end position="115"/>
    </location>
</feature>
<evidence type="ECO:0000256" key="1">
    <source>
        <dbReference type="SAM" id="Phobius"/>
    </source>
</evidence>
<keyword evidence="1" id="KW-1133">Transmembrane helix</keyword>
<dbReference type="PANTHER" id="PTHR34821">
    <property type="entry name" value="INNER MEMBRANE PROTEIN YDCZ"/>
    <property type="match status" value="1"/>
</dbReference>
<gene>
    <name evidence="2" type="ORF">FLK61_27610</name>
</gene>
<reference evidence="3" key="1">
    <citation type="submission" date="2019-07" db="EMBL/GenBank/DDBJ databases">
        <title>Bacillus alkalisoli sp. nov. isolated from saline soil.</title>
        <authorList>
            <person name="Sun J.-Q."/>
            <person name="Xu L."/>
        </authorList>
    </citation>
    <scope>NUCLEOTIDE SEQUENCE [LARGE SCALE GENOMIC DNA]</scope>
    <source>
        <strain evidence="3">M4U3P1</strain>
    </source>
</reference>
<name>A0A859FCL1_9BACI</name>
<dbReference type="Pfam" id="PF04657">
    <property type="entry name" value="DMT_YdcZ"/>
    <property type="match status" value="1"/>
</dbReference>
<dbReference type="AlphaFoldDB" id="A0A859FCL1"/>
<protein>
    <submittedName>
        <fullName evidence="2">DMT family transporter</fullName>
    </submittedName>
</protein>
<sequence length="155" mass="16268">MGLGLALAIVAGGFVAIQNIFNSRVNEKAGQLATTTLVLALGFVASFAVGLVTQGGSMFRLEGIETWHWFSGLLGIGVVTCVVQGVKALGPTFAIAIIMTSQLGFALLWDSLGLFGVERIPFTWQQLVGVLIIVAGIVVFKFGGTEEKVVQKKAA</sequence>
<dbReference type="GO" id="GO:0005886">
    <property type="term" value="C:plasma membrane"/>
    <property type="evidence" value="ECO:0007669"/>
    <property type="project" value="TreeGrafter"/>
</dbReference>
<dbReference type="Proteomes" id="UP000318138">
    <property type="component" value="Chromosome"/>
</dbReference>
<keyword evidence="1" id="KW-0812">Transmembrane</keyword>
<dbReference type="EMBL" id="CP041372">
    <property type="protein sequence ID" value="QKS70521.1"/>
    <property type="molecule type" value="Genomic_DNA"/>
</dbReference>
<keyword evidence="3" id="KW-1185">Reference proteome</keyword>